<gene>
    <name evidence="1" type="ORF">JYU34_013155</name>
</gene>
<protein>
    <submittedName>
        <fullName evidence="1">Uncharacterized protein</fullName>
    </submittedName>
</protein>
<dbReference type="EMBL" id="JAHIBW010000017">
    <property type="protein sequence ID" value="KAG7303125.1"/>
    <property type="molecule type" value="Genomic_DNA"/>
</dbReference>
<accession>A0ABQ7QDJ2</accession>
<keyword evidence="2" id="KW-1185">Reference proteome</keyword>
<reference evidence="1 2" key="1">
    <citation type="submission" date="2021-06" db="EMBL/GenBank/DDBJ databases">
        <title>A haploid diamondback moth (Plutella xylostella L.) genome assembly resolves 31 chromosomes and identifies a diamide resistance mutation.</title>
        <authorList>
            <person name="Ward C.M."/>
            <person name="Perry K.D."/>
            <person name="Baker G."/>
            <person name="Powis K."/>
            <person name="Heckel D.G."/>
            <person name="Baxter S.W."/>
        </authorList>
    </citation>
    <scope>NUCLEOTIDE SEQUENCE [LARGE SCALE GENOMIC DNA]</scope>
    <source>
        <strain evidence="1 2">LV</strain>
        <tissue evidence="1">Single pupa</tissue>
    </source>
</reference>
<comment type="caution">
    <text evidence="1">The sequence shown here is derived from an EMBL/GenBank/DDBJ whole genome shotgun (WGS) entry which is preliminary data.</text>
</comment>
<proteinExistence type="predicted"/>
<dbReference type="Proteomes" id="UP000823941">
    <property type="component" value="Chromosome 17"/>
</dbReference>
<evidence type="ECO:0000313" key="1">
    <source>
        <dbReference type="EMBL" id="KAG7303125.1"/>
    </source>
</evidence>
<sequence>MYPTADQYRSFRYYALQEKTRSFQRTPLRQPGDHGWGVAQRPSRSTYEAHSPVLVTHHSSHWRLEPPRAAHFTTTRPAAPMLRSAPAVPTRSDSLLKLRSSRHSEYPGTSMYPDTATSHHDVLRENYKGDRTMTRILNKIAKLDSELSAITRDNRQNQCCEDHYEFNRPKSPSILRNVIRQYSWTETY</sequence>
<name>A0ABQ7QDJ2_PLUXY</name>
<evidence type="ECO:0000313" key="2">
    <source>
        <dbReference type="Proteomes" id="UP000823941"/>
    </source>
</evidence>
<organism evidence="1 2">
    <name type="scientific">Plutella xylostella</name>
    <name type="common">Diamondback moth</name>
    <name type="synonym">Plutella maculipennis</name>
    <dbReference type="NCBI Taxonomy" id="51655"/>
    <lineage>
        <taxon>Eukaryota</taxon>
        <taxon>Metazoa</taxon>
        <taxon>Ecdysozoa</taxon>
        <taxon>Arthropoda</taxon>
        <taxon>Hexapoda</taxon>
        <taxon>Insecta</taxon>
        <taxon>Pterygota</taxon>
        <taxon>Neoptera</taxon>
        <taxon>Endopterygota</taxon>
        <taxon>Lepidoptera</taxon>
        <taxon>Glossata</taxon>
        <taxon>Ditrysia</taxon>
        <taxon>Yponomeutoidea</taxon>
        <taxon>Plutellidae</taxon>
        <taxon>Plutella</taxon>
    </lineage>
</organism>